<evidence type="ECO:0000313" key="1">
    <source>
        <dbReference type="EMBL" id="KAK8489005.1"/>
    </source>
</evidence>
<dbReference type="Proteomes" id="UP001472677">
    <property type="component" value="Unassembled WGS sequence"/>
</dbReference>
<keyword evidence="2" id="KW-1185">Reference proteome</keyword>
<sequence>MPIMFFLWHLSPILISLQKPFFQLSFSSSKDHPWALKLPRRIHTLASFLHKTLTTVVWDKNHFLIFFPRYLPLHPYAIKKKEFRGPFMIWPTVIAGTTPWLSMDVISIGERSSYAKIVGWVLTIMLGLVGSTVKAMVDFEVIYYAILLWLGLATEYEQVDDPERDHP</sequence>
<gene>
    <name evidence="1" type="ORF">V6N12_055645</name>
</gene>
<reference evidence="1 2" key="1">
    <citation type="journal article" date="2024" name="G3 (Bethesda)">
        <title>Genome assembly of Hibiscus sabdariffa L. provides insights into metabolisms of medicinal natural products.</title>
        <authorList>
            <person name="Kim T."/>
        </authorList>
    </citation>
    <scope>NUCLEOTIDE SEQUENCE [LARGE SCALE GENOMIC DNA]</scope>
    <source>
        <strain evidence="1">TK-2024</strain>
        <tissue evidence="1">Old leaves</tissue>
    </source>
</reference>
<proteinExistence type="predicted"/>
<dbReference type="EMBL" id="JBBPBM010000954">
    <property type="protein sequence ID" value="KAK8489005.1"/>
    <property type="molecule type" value="Genomic_DNA"/>
</dbReference>
<evidence type="ECO:0000313" key="2">
    <source>
        <dbReference type="Proteomes" id="UP001472677"/>
    </source>
</evidence>
<comment type="caution">
    <text evidence="1">The sequence shown here is derived from an EMBL/GenBank/DDBJ whole genome shotgun (WGS) entry which is preliminary data.</text>
</comment>
<name>A0ABR2A7H1_9ROSI</name>
<protein>
    <submittedName>
        <fullName evidence="1">Uncharacterized protein</fullName>
    </submittedName>
</protein>
<organism evidence="1 2">
    <name type="scientific">Hibiscus sabdariffa</name>
    <name type="common">roselle</name>
    <dbReference type="NCBI Taxonomy" id="183260"/>
    <lineage>
        <taxon>Eukaryota</taxon>
        <taxon>Viridiplantae</taxon>
        <taxon>Streptophyta</taxon>
        <taxon>Embryophyta</taxon>
        <taxon>Tracheophyta</taxon>
        <taxon>Spermatophyta</taxon>
        <taxon>Magnoliopsida</taxon>
        <taxon>eudicotyledons</taxon>
        <taxon>Gunneridae</taxon>
        <taxon>Pentapetalae</taxon>
        <taxon>rosids</taxon>
        <taxon>malvids</taxon>
        <taxon>Malvales</taxon>
        <taxon>Malvaceae</taxon>
        <taxon>Malvoideae</taxon>
        <taxon>Hibiscus</taxon>
    </lineage>
</organism>
<accession>A0ABR2A7H1</accession>